<dbReference type="PANTHER" id="PTHR37182:SF2">
    <property type="entry name" value="F24J8.11 PROTEIN"/>
    <property type="match status" value="1"/>
</dbReference>
<comment type="caution">
    <text evidence="2">The sequence shown here is derived from an EMBL/GenBank/DDBJ whole genome shotgun (WGS) entry which is preliminary data.</text>
</comment>
<evidence type="ECO:0000256" key="1">
    <source>
        <dbReference type="SAM" id="MobiDB-lite"/>
    </source>
</evidence>
<sequence>MSALVGSVSALVGTRLASSIPSLERSSTRLHLAQRNPLVVCQANSDNLTEETPTGSSRRSVILVGAAAIAAATSLLNQEDAEAKRKPPPPPEEKKPEEDKNLSALDAKKLANARRKEAMKASLEAAKAKAKEAAAPVKAPTTMSIETTS</sequence>
<gene>
    <name evidence="2" type="ORF">R1flu_014798</name>
</gene>
<organism evidence="2 3">
    <name type="scientific">Riccia fluitans</name>
    <dbReference type="NCBI Taxonomy" id="41844"/>
    <lineage>
        <taxon>Eukaryota</taxon>
        <taxon>Viridiplantae</taxon>
        <taxon>Streptophyta</taxon>
        <taxon>Embryophyta</taxon>
        <taxon>Marchantiophyta</taxon>
        <taxon>Marchantiopsida</taxon>
        <taxon>Marchantiidae</taxon>
        <taxon>Marchantiales</taxon>
        <taxon>Ricciaceae</taxon>
        <taxon>Riccia</taxon>
    </lineage>
</organism>
<reference evidence="2 3" key="1">
    <citation type="submission" date="2024-09" db="EMBL/GenBank/DDBJ databases">
        <title>Chromosome-scale assembly of Riccia fluitans.</title>
        <authorList>
            <person name="Paukszto L."/>
            <person name="Sawicki J."/>
            <person name="Karawczyk K."/>
            <person name="Piernik-Szablinska J."/>
            <person name="Szczecinska M."/>
            <person name="Mazdziarz M."/>
        </authorList>
    </citation>
    <scope>NUCLEOTIDE SEQUENCE [LARGE SCALE GENOMIC DNA]</scope>
    <source>
        <strain evidence="2">Rf_01</strain>
        <tissue evidence="2">Aerial parts of the thallus</tissue>
    </source>
</reference>
<protein>
    <submittedName>
        <fullName evidence="2">Uncharacterized protein</fullName>
    </submittedName>
</protein>
<keyword evidence="3" id="KW-1185">Reference proteome</keyword>
<proteinExistence type="predicted"/>
<evidence type="ECO:0000313" key="2">
    <source>
        <dbReference type="EMBL" id="KAL2630112.1"/>
    </source>
</evidence>
<dbReference type="EMBL" id="JBHFFA010000004">
    <property type="protein sequence ID" value="KAL2630112.1"/>
    <property type="molecule type" value="Genomic_DNA"/>
</dbReference>
<dbReference type="AlphaFoldDB" id="A0ABD1YKX3"/>
<dbReference type="PANTHER" id="PTHR37182">
    <property type="entry name" value="F24J8.11 PROTEIN"/>
    <property type="match status" value="1"/>
</dbReference>
<feature type="region of interest" description="Disordered" evidence="1">
    <location>
        <begin position="75"/>
        <end position="149"/>
    </location>
</feature>
<feature type="compositionally biased region" description="Basic and acidic residues" evidence="1">
    <location>
        <begin position="81"/>
        <end position="119"/>
    </location>
</feature>
<name>A0ABD1YKX3_9MARC</name>
<dbReference type="Proteomes" id="UP001605036">
    <property type="component" value="Unassembled WGS sequence"/>
</dbReference>
<accession>A0ABD1YKX3</accession>
<evidence type="ECO:0000313" key="3">
    <source>
        <dbReference type="Proteomes" id="UP001605036"/>
    </source>
</evidence>